<gene>
    <name evidence="2" type="ORF">JM47_03435</name>
</gene>
<feature type="region of interest" description="Disordered" evidence="1">
    <location>
        <begin position="1"/>
        <end position="50"/>
    </location>
</feature>
<dbReference type="PATRIC" id="fig|42094.4.peg.682"/>
<dbReference type="AlphaFoldDB" id="A0A0C5S2D7"/>
<name>A0A0C5S2D7_9BACT</name>
<feature type="compositionally biased region" description="Basic and acidic residues" evidence="1">
    <location>
        <begin position="1"/>
        <end position="13"/>
    </location>
</feature>
<sequence>MEKPKGMEADKPKPQQPAPSTPDQEGKNKDGKGQDTEPMPEPEVIDTSKPLLELKETSGNISLNPGSNEGRLTFKLDKQKYPENFENKFIVVKIKNIDNNSSILQGFQKLDDPENLVIPFAPIIENGKYKLESAAILEKKTDAREPKEVVQVIFKKADKEKTLIVKKATRKYDIPAGEENKSPVNIKLNTASDKFELNVETKDKKEKVNGVFLKFIILGLEKSKKVYSTPSYTPGEYSEVKDGKATITGIDFENNYKNAYDHIVVKIFGIFEDKDGHIKSTKYRFNYEDQNETIDSSNNLILFKDLTKDSSSR</sequence>
<dbReference type="HOGENOM" id="CLU_888368_0_0_14"/>
<dbReference type="KEGG" id="ude:JM47_03435"/>
<accession>A0A0C5S2D7</accession>
<dbReference type="Proteomes" id="UP000032261">
    <property type="component" value="Chromosome"/>
</dbReference>
<dbReference type="RefSeq" id="WP_208894978.1">
    <property type="nucleotide sequence ID" value="NZ_CP009770.1"/>
</dbReference>
<dbReference type="EMBL" id="CP009770">
    <property type="protein sequence ID" value="AJQ45580.1"/>
    <property type="molecule type" value="Genomic_DNA"/>
</dbReference>
<organism evidence="2 3">
    <name type="scientific">Ureaplasma diversum</name>
    <dbReference type="NCBI Taxonomy" id="42094"/>
    <lineage>
        <taxon>Bacteria</taxon>
        <taxon>Bacillati</taxon>
        <taxon>Mycoplasmatota</taxon>
        <taxon>Mycoplasmoidales</taxon>
        <taxon>Mycoplasmoidaceae</taxon>
        <taxon>Ureaplasma</taxon>
    </lineage>
</organism>
<protein>
    <submittedName>
        <fullName evidence="2">Uncharacterized protein</fullName>
    </submittedName>
</protein>
<reference evidence="2 3" key="1">
    <citation type="journal article" date="2015" name="Genome Announc.">
        <title>Genome Sequence of Ureaplasma diversum Strain ATCC 49782.</title>
        <authorList>
            <person name="Marques L.M."/>
            <person name="Guimaraes A.M."/>
            <person name="Martins H.B."/>
            <person name="Rezende I.S."/>
            <person name="Barbosa M.S."/>
            <person name="Campos G.B."/>
            <person name="do Nascimento N.C."/>
            <person name="Dos Santos A.P."/>
            <person name="Amorim A.T."/>
            <person name="Santos V.M."/>
            <person name="Messick J.B."/>
            <person name="Timenetsky J."/>
        </authorList>
    </citation>
    <scope>NUCLEOTIDE SEQUENCE [LARGE SCALE GENOMIC DNA]</scope>
    <source>
        <strain evidence="2 3">ATCC 49782</strain>
    </source>
</reference>
<proteinExistence type="predicted"/>
<evidence type="ECO:0000256" key="1">
    <source>
        <dbReference type="SAM" id="MobiDB-lite"/>
    </source>
</evidence>
<dbReference type="STRING" id="42094.JM47_03435"/>
<evidence type="ECO:0000313" key="3">
    <source>
        <dbReference type="Proteomes" id="UP000032261"/>
    </source>
</evidence>
<evidence type="ECO:0000313" key="2">
    <source>
        <dbReference type="EMBL" id="AJQ45580.1"/>
    </source>
</evidence>
<feature type="compositionally biased region" description="Basic and acidic residues" evidence="1">
    <location>
        <begin position="24"/>
        <end position="35"/>
    </location>
</feature>